<accession>A0AAN9GCH2</accession>
<organism evidence="1 2">
    <name type="scientific">Littorina saxatilis</name>
    <dbReference type="NCBI Taxonomy" id="31220"/>
    <lineage>
        <taxon>Eukaryota</taxon>
        <taxon>Metazoa</taxon>
        <taxon>Spiralia</taxon>
        <taxon>Lophotrochozoa</taxon>
        <taxon>Mollusca</taxon>
        <taxon>Gastropoda</taxon>
        <taxon>Caenogastropoda</taxon>
        <taxon>Littorinimorpha</taxon>
        <taxon>Littorinoidea</taxon>
        <taxon>Littorinidae</taxon>
        <taxon>Littorina</taxon>
    </lineage>
</organism>
<protein>
    <submittedName>
        <fullName evidence="1">Uncharacterized protein</fullName>
    </submittedName>
</protein>
<name>A0AAN9GCH2_9CAEN</name>
<reference evidence="1 2" key="1">
    <citation type="submission" date="2024-02" db="EMBL/GenBank/DDBJ databases">
        <title>Chromosome-scale genome assembly of the rough periwinkle Littorina saxatilis.</title>
        <authorList>
            <person name="De Jode A."/>
            <person name="Faria R."/>
            <person name="Formenti G."/>
            <person name="Sims Y."/>
            <person name="Smith T.P."/>
            <person name="Tracey A."/>
            <person name="Wood J.M.D."/>
            <person name="Zagrodzka Z.B."/>
            <person name="Johannesson K."/>
            <person name="Butlin R.K."/>
            <person name="Leder E.H."/>
        </authorList>
    </citation>
    <scope>NUCLEOTIDE SEQUENCE [LARGE SCALE GENOMIC DNA]</scope>
    <source>
        <strain evidence="1">Snail1</strain>
        <tissue evidence="1">Muscle</tissue>
    </source>
</reference>
<comment type="caution">
    <text evidence="1">The sequence shown here is derived from an EMBL/GenBank/DDBJ whole genome shotgun (WGS) entry which is preliminary data.</text>
</comment>
<dbReference type="EMBL" id="JBAMIC010000008">
    <property type="protein sequence ID" value="KAK7103953.1"/>
    <property type="molecule type" value="Genomic_DNA"/>
</dbReference>
<dbReference type="AlphaFoldDB" id="A0AAN9GCH2"/>
<evidence type="ECO:0000313" key="1">
    <source>
        <dbReference type="EMBL" id="KAK7103953.1"/>
    </source>
</evidence>
<evidence type="ECO:0000313" key="2">
    <source>
        <dbReference type="Proteomes" id="UP001374579"/>
    </source>
</evidence>
<dbReference type="Proteomes" id="UP001374579">
    <property type="component" value="Unassembled WGS sequence"/>
</dbReference>
<gene>
    <name evidence="1" type="ORF">V1264_018741</name>
</gene>
<proteinExistence type="predicted"/>
<sequence>MSLPSFPAFVVQGEEGSAGIRWKKWIDKLENMLCGLDVTADDRKKALLLHYAGDEVYEIFDNFSNDQKGVDAVTGADNTPNIYPVAKKSLTDYFTPKKTVAYDTFKFRGTIQQPSETIDAR</sequence>
<keyword evidence="2" id="KW-1185">Reference proteome</keyword>